<comment type="caution">
    <text evidence="9">The sequence shown here is derived from an EMBL/GenBank/DDBJ whole genome shotgun (WGS) entry which is preliminary data.</text>
</comment>
<feature type="transmembrane region" description="Helical" evidence="8">
    <location>
        <begin position="81"/>
        <end position="98"/>
    </location>
</feature>
<evidence type="ECO:0000256" key="1">
    <source>
        <dbReference type="ARBA" id="ARBA00022475"/>
    </source>
</evidence>
<evidence type="ECO:0000256" key="4">
    <source>
        <dbReference type="ARBA" id="ARBA00022692"/>
    </source>
</evidence>
<dbReference type="Pfam" id="PF04647">
    <property type="entry name" value="AgrB"/>
    <property type="match status" value="1"/>
</dbReference>
<keyword evidence="5" id="KW-0378">Hydrolase</keyword>
<evidence type="ECO:0000256" key="7">
    <source>
        <dbReference type="ARBA" id="ARBA00023136"/>
    </source>
</evidence>
<dbReference type="EMBL" id="JAMZFV010000037">
    <property type="protein sequence ID" value="MCP1111468.1"/>
    <property type="molecule type" value="Genomic_DNA"/>
</dbReference>
<keyword evidence="4 8" id="KW-0812">Transmembrane</keyword>
<keyword evidence="1" id="KW-1003">Cell membrane</keyword>
<sequence>MHNTAKKLADFVTSVNCKDEMKDAYTYVFQIILETVIAFLTTLFIAVLLGKVLDFLVFICVFICIRNLAGGFHFSTFFKCYLATTFVVTCMLVSIVYLPLTGEVNYILILLFLLSVLIVAPVEDVNRKFTKEERKYLFRKLALRMVIIAFVSTIMLFINAINILINVRNACVLASSICYLGILKAKFSKH</sequence>
<evidence type="ECO:0000256" key="6">
    <source>
        <dbReference type="ARBA" id="ARBA00022989"/>
    </source>
</evidence>
<dbReference type="SMART" id="SM00793">
    <property type="entry name" value="AgrB"/>
    <property type="match status" value="1"/>
</dbReference>
<dbReference type="InterPro" id="IPR006741">
    <property type="entry name" value="AgrB"/>
</dbReference>
<keyword evidence="6 8" id="KW-1133">Transmembrane helix</keyword>
<feature type="transmembrane region" description="Helical" evidence="8">
    <location>
        <begin position="141"/>
        <end position="161"/>
    </location>
</feature>
<organism evidence="9 10">
    <name type="scientific">Ohessyouella blattaphilus</name>
    <dbReference type="NCBI Taxonomy" id="2949333"/>
    <lineage>
        <taxon>Bacteria</taxon>
        <taxon>Bacillati</taxon>
        <taxon>Bacillota</taxon>
        <taxon>Clostridia</taxon>
        <taxon>Lachnospirales</taxon>
        <taxon>Lachnospiraceae</taxon>
        <taxon>Ohessyouella</taxon>
    </lineage>
</organism>
<name>A0ABT1EL83_9FIRM</name>
<keyword evidence="3" id="KW-0645">Protease</keyword>
<dbReference type="RefSeq" id="WP_262070328.1">
    <property type="nucleotide sequence ID" value="NZ_JAMXOC010000037.1"/>
</dbReference>
<feature type="transmembrane region" description="Helical" evidence="8">
    <location>
        <begin position="55"/>
        <end position="74"/>
    </location>
</feature>
<keyword evidence="7 8" id="KW-0472">Membrane</keyword>
<keyword evidence="2" id="KW-0673">Quorum sensing</keyword>
<evidence type="ECO:0000256" key="2">
    <source>
        <dbReference type="ARBA" id="ARBA00022654"/>
    </source>
</evidence>
<protein>
    <submittedName>
        <fullName evidence="9">Accessory gene regulator B family protein</fullName>
    </submittedName>
</protein>
<proteinExistence type="predicted"/>
<keyword evidence="10" id="KW-1185">Reference proteome</keyword>
<dbReference type="Proteomes" id="UP001523565">
    <property type="component" value="Unassembled WGS sequence"/>
</dbReference>
<evidence type="ECO:0000313" key="10">
    <source>
        <dbReference type="Proteomes" id="UP001523565"/>
    </source>
</evidence>
<gene>
    <name evidence="9" type="ORF">NK118_14535</name>
</gene>
<evidence type="ECO:0000256" key="8">
    <source>
        <dbReference type="SAM" id="Phobius"/>
    </source>
</evidence>
<feature type="transmembrane region" description="Helical" evidence="8">
    <location>
        <begin position="104"/>
        <end position="120"/>
    </location>
</feature>
<feature type="transmembrane region" description="Helical" evidence="8">
    <location>
        <begin position="27"/>
        <end position="49"/>
    </location>
</feature>
<evidence type="ECO:0000256" key="5">
    <source>
        <dbReference type="ARBA" id="ARBA00022801"/>
    </source>
</evidence>
<reference evidence="9 10" key="1">
    <citation type="journal article" date="2022" name="Genome Biol. Evol.">
        <title>Host diet, physiology and behaviors set the stage for Lachnospiraceae cladogenesis.</title>
        <authorList>
            <person name="Vera-Ponce De Leon A."/>
            <person name="Schneider M."/>
            <person name="Jahnes B.C."/>
            <person name="Sadowski V."/>
            <person name="Camuy-Velez L.A."/>
            <person name="Duan J."/>
            <person name="Sabree Z.L."/>
        </authorList>
    </citation>
    <scope>NUCLEOTIDE SEQUENCE [LARGE SCALE GENOMIC DNA]</scope>
    <source>
        <strain evidence="9 10">PAL227</strain>
    </source>
</reference>
<accession>A0ABT1EL83</accession>
<evidence type="ECO:0000313" key="9">
    <source>
        <dbReference type="EMBL" id="MCP1111468.1"/>
    </source>
</evidence>
<evidence type="ECO:0000256" key="3">
    <source>
        <dbReference type="ARBA" id="ARBA00022670"/>
    </source>
</evidence>